<feature type="compositionally biased region" description="Acidic residues" evidence="1">
    <location>
        <begin position="167"/>
        <end position="180"/>
    </location>
</feature>
<feature type="transmembrane region" description="Helical" evidence="2">
    <location>
        <begin position="12"/>
        <end position="28"/>
    </location>
</feature>
<keyword evidence="4" id="KW-1185">Reference proteome</keyword>
<evidence type="ECO:0000313" key="3">
    <source>
        <dbReference type="EMBL" id="KAB1213267.1"/>
    </source>
</evidence>
<keyword evidence="2" id="KW-0472">Membrane</keyword>
<feature type="region of interest" description="Disordered" evidence="1">
    <location>
        <begin position="153"/>
        <end position="203"/>
    </location>
</feature>
<gene>
    <name evidence="3" type="ORF">CJ030_MR5G009638</name>
</gene>
<name>A0A6A1VMU9_9ROSI</name>
<comment type="caution">
    <text evidence="3">The sequence shown here is derived from an EMBL/GenBank/DDBJ whole genome shotgun (WGS) entry which is preliminary data.</text>
</comment>
<evidence type="ECO:0000256" key="2">
    <source>
        <dbReference type="SAM" id="Phobius"/>
    </source>
</evidence>
<keyword evidence="2" id="KW-0812">Transmembrane</keyword>
<dbReference type="EMBL" id="RXIC02000023">
    <property type="protein sequence ID" value="KAB1213267.1"/>
    <property type="molecule type" value="Genomic_DNA"/>
</dbReference>
<dbReference type="AlphaFoldDB" id="A0A6A1VMU9"/>
<dbReference type="OrthoDB" id="848707at2759"/>
<feature type="compositionally biased region" description="Low complexity" evidence="1">
    <location>
        <begin position="186"/>
        <end position="199"/>
    </location>
</feature>
<dbReference type="Proteomes" id="UP000516437">
    <property type="component" value="Chromosome 5"/>
</dbReference>
<protein>
    <submittedName>
        <fullName evidence="3">Uncharacterized protein</fullName>
    </submittedName>
</protein>
<organism evidence="3 4">
    <name type="scientific">Morella rubra</name>
    <name type="common">Chinese bayberry</name>
    <dbReference type="NCBI Taxonomy" id="262757"/>
    <lineage>
        <taxon>Eukaryota</taxon>
        <taxon>Viridiplantae</taxon>
        <taxon>Streptophyta</taxon>
        <taxon>Embryophyta</taxon>
        <taxon>Tracheophyta</taxon>
        <taxon>Spermatophyta</taxon>
        <taxon>Magnoliopsida</taxon>
        <taxon>eudicotyledons</taxon>
        <taxon>Gunneridae</taxon>
        <taxon>Pentapetalae</taxon>
        <taxon>rosids</taxon>
        <taxon>fabids</taxon>
        <taxon>Fagales</taxon>
        <taxon>Myricaceae</taxon>
        <taxon>Morella</taxon>
    </lineage>
</organism>
<feature type="compositionally biased region" description="Basic and acidic residues" evidence="1">
    <location>
        <begin position="157"/>
        <end position="166"/>
    </location>
</feature>
<proteinExistence type="predicted"/>
<sequence>MYMSKKLGLRKIIKTIEILLGFFWIWMMKRMSLHIFRPKTLKLSLRLLHLISTYNFLPRGGHRGVVTFMDVYMLEHLVNYRPINLPFIMLEHIVFAREHNRVLPYGLIFTKIFNHHGIRMDMREVDAPPQSDAFNFQTLTKIGYKKNLRGKWVPKVDSGKDNHGDQGDGDEGDSDGDEGVEVPPHSSTTHEQSSSSNTTWQDSVESCIESLELGQGQIIDNTKNLQDSINKL</sequence>
<reference evidence="3 4" key="1">
    <citation type="journal article" date="2019" name="Plant Biotechnol. J.">
        <title>The red bayberry genome and genetic basis of sex determination.</title>
        <authorList>
            <person name="Jia H.M."/>
            <person name="Jia H.J."/>
            <person name="Cai Q.L."/>
            <person name="Wang Y."/>
            <person name="Zhao H.B."/>
            <person name="Yang W.F."/>
            <person name="Wang G.Y."/>
            <person name="Li Y.H."/>
            <person name="Zhan D.L."/>
            <person name="Shen Y.T."/>
            <person name="Niu Q.F."/>
            <person name="Chang L."/>
            <person name="Qiu J."/>
            <person name="Zhao L."/>
            <person name="Xie H.B."/>
            <person name="Fu W.Y."/>
            <person name="Jin J."/>
            <person name="Li X.W."/>
            <person name="Jiao Y."/>
            <person name="Zhou C.C."/>
            <person name="Tu T."/>
            <person name="Chai C.Y."/>
            <person name="Gao J.L."/>
            <person name="Fan L.J."/>
            <person name="van de Weg E."/>
            <person name="Wang J.Y."/>
            <person name="Gao Z.S."/>
        </authorList>
    </citation>
    <scope>NUCLEOTIDE SEQUENCE [LARGE SCALE GENOMIC DNA]</scope>
    <source>
        <tissue evidence="3">Leaves</tissue>
    </source>
</reference>
<evidence type="ECO:0000256" key="1">
    <source>
        <dbReference type="SAM" id="MobiDB-lite"/>
    </source>
</evidence>
<evidence type="ECO:0000313" key="4">
    <source>
        <dbReference type="Proteomes" id="UP000516437"/>
    </source>
</evidence>
<keyword evidence="2" id="KW-1133">Transmembrane helix</keyword>
<accession>A0A6A1VMU9</accession>